<dbReference type="InterPro" id="IPR050270">
    <property type="entry name" value="DegV_domain_contain"/>
</dbReference>
<dbReference type="PANTHER" id="PTHR33434">
    <property type="entry name" value="DEGV DOMAIN-CONTAINING PROTEIN DR_1986-RELATED"/>
    <property type="match status" value="1"/>
</dbReference>
<dbReference type="KEGG" id="has:Halsa_1141"/>
<name>E4RMP2_HALHG</name>
<dbReference type="GO" id="GO:0008289">
    <property type="term" value="F:lipid binding"/>
    <property type="evidence" value="ECO:0007669"/>
    <property type="project" value="UniProtKB-KW"/>
</dbReference>
<dbReference type="Pfam" id="PF02645">
    <property type="entry name" value="DegV"/>
    <property type="match status" value="1"/>
</dbReference>
<dbReference type="InterPro" id="IPR043168">
    <property type="entry name" value="DegV_C"/>
</dbReference>
<dbReference type="eggNOG" id="COG1307">
    <property type="taxonomic scope" value="Bacteria"/>
</dbReference>
<dbReference type="Gene3D" id="3.30.1180.10">
    <property type="match status" value="1"/>
</dbReference>
<dbReference type="HOGENOM" id="CLU_048251_4_1_9"/>
<evidence type="ECO:0000256" key="1">
    <source>
        <dbReference type="ARBA" id="ARBA00023121"/>
    </source>
</evidence>
<dbReference type="NCBIfam" id="TIGR00762">
    <property type="entry name" value="DegV"/>
    <property type="match status" value="1"/>
</dbReference>
<evidence type="ECO:0000313" key="3">
    <source>
        <dbReference type="Proteomes" id="UP000007434"/>
    </source>
</evidence>
<reference evidence="2 3" key="2">
    <citation type="journal article" date="2011" name="J. Bacteriol.">
        <title>Complete Genome Sequence of the Haloalkaliphilic, Hydrogen Producing Halanaerobium hydrogenoformans.</title>
        <authorList>
            <person name="Brown S.D."/>
            <person name="Begemann M.B."/>
            <person name="Mormile M.R."/>
            <person name="Wall J.D."/>
            <person name="Han C.S."/>
            <person name="Goodwin L.A."/>
            <person name="Pitluck S."/>
            <person name="Land M.L."/>
            <person name="Hauser L.J."/>
            <person name="Elias D.A."/>
        </authorList>
    </citation>
    <scope>NUCLEOTIDE SEQUENCE [LARGE SCALE GENOMIC DNA]</scope>
    <source>
        <strain evidence="3">sapolanicus</strain>
    </source>
</reference>
<accession>E4RMP2</accession>
<dbReference type="EMBL" id="CP002304">
    <property type="protein sequence ID" value="ADQ14573.1"/>
    <property type="molecule type" value="Genomic_DNA"/>
</dbReference>
<dbReference type="STRING" id="656519.Halsa_1141"/>
<gene>
    <name evidence="2" type="ordered locus">Halsa_1141</name>
</gene>
<keyword evidence="3" id="KW-1185">Reference proteome</keyword>
<organism evidence="2 3">
    <name type="scientific">Halanaerobium hydrogeniformans</name>
    <name type="common">Halanaerobium sp. (strain sapolanicus)</name>
    <dbReference type="NCBI Taxonomy" id="656519"/>
    <lineage>
        <taxon>Bacteria</taxon>
        <taxon>Bacillati</taxon>
        <taxon>Bacillota</taxon>
        <taxon>Clostridia</taxon>
        <taxon>Halanaerobiales</taxon>
        <taxon>Halanaerobiaceae</taxon>
        <taxon>Halanaerobium</taxon>
    </lineage>
</organism>
<dbReference type="Gene3D" id="3.40.50.10170">
    <property type="match status" value="1"/>
</dbReference>
<dbReference type="InterPro" id="IPR003797">
    <property type="entry name" value="DegV"/>
</dbReference>
<evidence type="ECO:0000313" key="2">
    <source>
        <dbReference type="EMBL" id="ADQ14573.1"/>
    </source>
</evidence>
<dbReference type="PROSITE" id="PS51482">
    <property type="entry name" value="DEGV"/>
    <property type="match status" value="1"/>
</dbReference>
<dbReference type="AlphaFoldDB" id="E4RMP2"/>
<proteinExistence type="predicted"/>
<dbReference type="RefSeq" id="WP_013405656.1">
    <property type="nucleotide sequence ID" value="NC_014654.1"/>
</dbReference>
<dbReference type="PANTHER" id="PTHR33434:SF2">
    <property type="entry name" value="FATTY ACID-BINDING PROTEIN TM_1468"/>
    <property type="match status" value="1"/>
</dbReference>
<protein>
    <submittedName>
        <fullName evidence="2">DegV family protein</fullName>
    </submittedName>
</protein>
<reference evidence="2 3" key="1">
    <citation type="submission" date="2010-11" db="EMBL/GenBank/DDBJ databases">
        <title>Complete sequence of Halanaerobium sp. sapolanicus.</title>
        <authorList>
            <consortium name="US DOE Joint Genome Institute"/>
            <person name="Lucas S."/>
            <person name="Copeland A."/>
            <person name="Lapidus A."/>
            <person name="Cheng J.-F."/>
            <person name="Bruce D."/>
            <person name="Goodwin L."/>
            <person name="Pitluck S."/>
            <person name="Davenport K."/>
            <person name="Detter J.C."/>
            <person name="Han C."/>
            <person name="Tapia R."/>
            <person name="Land M."/>
            <person name="Hauser L."/>
            <person name="Jeffries C."/>
            <person name="Kyrpides N."/>
            <person name="Ivanova N."/>
            <person name="Mikhailova N."/>
            <person name="Begemann M.B."/>
            <person name="Mormile M.R."/>
            <person name="Wall J.D."/>
            <person name="Elias D.A."/>
            <person name="Woyke T."/>
        </authorList>
    </citation>
    <scope>NUCLEOTIDE SEQUENCE [LARGE SCALE GENOMIC DNA]</scope>
    <source>
        <strain evidence="3">sapolanicus</strain>
    </source>
</reference>
<dbReference type="SUPFAM" id="SSF82549">
    <property type="entry name" value="DAK1/DegV-like"/>
    <property type="match status" value="1"/>
</dbReference>
<keyword evidence="1" id="KW-0446">Lipid-binding</keyword>
<sequence length="293" mass="32897">MIFISKVKIIADSCSDLPQEIVDQYDIEILNIPVHIADQVYYDRDDLQPADFYELLAEKEIKPTTSRITPERFKKCFEKYLADYDKILVIAFSSKLSGIAESAVIAKNELGTDDIVIIDSKAASVGFGLLVYQAAKMLQNGEDFQKVVRKTAHTASHLEHIFVVGDLEMLKRGGRISKTKAFFADVLNIKPILHIQDGEILAYDRIRGKKRMYNYLLNEIENKCKNPGEQIIGVSYSKDHKAAEKLKNMIFDKFQPRDVFTAEIGAAVGSHAGPGTLAVVFKNSEKTAEAKIY</sequence>
<dbReference type="Proteomes" id="UP000007434">
    <property type="component" value="Chromosome"/>
</dbReference>